<dbReference type="RefSeq" id="XP_009009395.1">
    <property type="nucleotide sequence ID" value="XM_009011147.1"/>
</dbReference>
<dbReference type="InParanoid" id="T1ENT1"/>
<dbReference type="GO" id="GO:0006508">
    <property type="term" value="P:proteolysis"/>
    <property type="evidence" value="ECO:0007669"/>
    <property type="project" value="InterPro"/>
</dbReference>
<dbReference type="GeneID" id="20198231"/>
<dbReference type="EMBL" id="KB095811">
    <property type="protein sequence ID" value="ESO12675.1"/>
    <property type="molecule type" value="Genomic_DNA"/>
</dbReference>
<keyword evidence="4" id="KW-1185">Reference proteome</keyword>
<name>T1ENT1_HELRO</name>
<evidence type="ECO:0000313" key="3">
    <source>
        <dbReference type="EnsemblMetazoa" id="HelroP159253"/>
    </source>
</evidence>
<dbReference type="Pfam" id="PF01421">
    <property type="entry name" value="Reprolysin"/>
    <property type="match status" value="1"/>
</dbReference>
<dbReference type="KEGG" id="hro:HELRODRAFT_159253"/>
<sequence>MYVDWQAGCRSIQVQQWISDPAKHFPSVNKKIPPEPLKAERVNDKAKVVELYIVNDYSQVCLARICSYSFTTFTLVFINKQYLALGKNLDNTVARAQSIVHNANMLFQTQGIFLMLKGMETWIEEILPIKNYNDSYQYFGDWQTYKLKNIESIVNTTVDAYVIIV</sequence>
<gene>
    <name evidence="3" type="primary">20198231</name>
    <name evidence="2" type="ORF">HELRODRAFT_159253</name>
</gene>
<dbReference type="GO" id="GO:0004222">
    <property type="term" value="F:metalloendopeptidase activity"/>
    <property type="evidence" value="ECO:0007669"/>
    <property type="project" value="InterPro"/>
</dbReference>
<proteinExistence type="predicted"/>
<evidence type="ECO:0000313" key="2">
    <source>
        <dbReference type="EMBL" id="ESO12675.1"/>
    </source>
</evidence>
<feature type="domain" description="Peptidase M12B" evidence="1">
    <location>
        <begin position="73"/>
        <end position="149"/>
    </location>
</feature>
<protein>
    <recommendedName>
        <fullName evidence="1">Peptidase M12B domain-containing protein</fullName>
    </recommendedName>
</protein>
<dbReference type="SUPFAM" id="SSF55486">
    <property type="entry name" value="Metalloproteases ('zincins'), catalytic domain"/>
    <property type="match status" value="1"/>
</dbReference>
<reference evidence="4" key="1">
    <citation type="submission" date="2012-12" db="EMBL/GenBank/DDBJ databases">
        <authorList>
            <person name="Hellsten U."/>
            <person name="Grimwood J."/>
            <person name="Chapman J.A."/>
            <person name="Shapiro H."/>
            <person name="Aerts A."/>
            <person name="Otillar R.P."/>
            <person name="Terry A.Y."/>
            <person name="Boore J.L."/>
            <person name="Simakov O."/>
            <person name="Marletaz F."/>
            <person name="Cho S.-J."/>
            <person name="Edsinger-Gonzales E."/>
            <person name="Havlak P."/>
            <person name="Kuo D.-H."/>
            <person name="Larsson T."/>
            <person name="Lv J."/>
            <person name="Arendt D."/>
            <person name="Savage R."/>
            <person name="Osoegawa K."/>
            <person name="de Jong P."/>
            <person name="Lindberg D.R."/>
            <person name="Seaver E.C."/>
            <person name="Weisblat D.A."/>
            <person name="Putnam N.H."/>
            <person name="Grigoriev I.V."/>
            <person name="Rokhsar D.S."/>
        </authorList>
    </citation>
    <scope>NUCLEOTIDE SEQUENCE</scope>
</reference>
<reference evidence="2 4" key="2">
    <citation type="journal article" date="2013" name="Nature">
        <title>Insights into bilaterian evolution from three spiralian genomes.</title>
        <authorList>
            <person name="Simakov O."/>
            <person name="Marletaz F."/>
            <person name="Cho S.J."/>
            <person name="Edsinger-Gonzales E."/>
            <person name="Havlak P."/>
            <person name="Hellsten U."/>
            <person name="Kuo D.H."/>
            <person name="Larsson T."/>
            <person name="Lv J."/>
            <person name="Arendt D."/>
            <person name="Savage R."/>
            <person name="Osoegawa K."/>
            <person name="de Jong P."/>
            <person name="Grimwood J."/>
            <person name="Chapman J.A."/>
            <person name="Shapiro H."/>
            <person name="Aerts A."/>
            <person name="Otillar R.P."/>
            <person name="Terry A.Y."/>
            <person name="Boore J.L."/>
            <person name="Grigoriev I.V."/>
            <person name="Lindberg D.R."/>
            <person name="Seaver E.C."/>
            <person name="Weisblat D.A."/>
            <person name="Putnam N.H."/>
            <person name="Rokhsar D.S."/>
        </authorList>
    </citation>
    <scope>NUCLEOTIDE SEQUENCE</scope>
</reference>
<reference evidence="3" key="3">
    <citation type="submission" date="2015-06" db="UniProtKB">
        <authorList>
            <consortium name="EnsemblMetazoa"/>
        </authorList>
    </citation>
    <scope>IDENTIFICATION</scope>
</reference>
<dbReference type="Proteomes" id="UP000015101">
    <property type="component" value="Unassembled WGS sequence"/>
</dbReference>
<dbReference type="InterPro" id="IPR001590">
    <property type="entry name" value="Peptidase_M12B"/>
</dbReference>
<accession>T1ENT1</accession>
<dbReference type="AlphaFoldDB" id="T1ENT1"/>
<dbReference type="EnsemblMetazoa" id="HelroT159253">
    <property type="protein sequence ID" value="HelroP159253"/>
    <property type="gene ID" value="HelroG159253"/>
</dbReference>
<organism evidence="3 4">
    <name type="scientific">Helobdella robusta</name>
    <name type="common">Californian leech</name>
    <dbReference type="NCBI Taxonomy" id="6412"/>
    <lineage>
        <taxon>Eukaryota</taxon>
        <taxon>Metazoa</taxon>
        <taxon>Spiralia</taxon>
        <taxon>Lophotrochozoa</taxon>
        <taxon>Annelida</taxon>
        <taxon>Clitellata</taxon>
        <taxon>Hirudinea</taxon>
        <taxon>Rhynchobdellida</taxon>
        <taxon>Glossiphoniidae</taxon>
        <taxon>Helobdella</taxon>
    </lineage>
</organism>
<dbReference type="CTD" id="20198231"/>
<evidence type="ECO:0000259" key="1">
    <source>
        <dbReference type="Pfam" id="PF01421"/>
    </source>
</evidence>
<dbReference type="EMBL" id="AMQM01000213">
    <property type="status" value="NOT_ANNOTATED_CDS"/>
    <property type="molecule type" value="Genomic_DNA"/>
</dbReference>
<dbReference type="HOGENOM" id="CLU_1612592_0_0_1"/>
<evidence type="ECO:0000313" key="4">
    <source>
        <dbReference type="Proteomes" id="UP000015101"/>
    </source>
</evidence>